<dbReference type="Proteomes" id="UP001454036">
    <property type="component" value="Unassembled WGS sequence"/>
</dbReference>
<keyword evidence="6" id="KW-1185">Reference proteome</keyword>
<dbReference type="PANTHER" id="PTHR31636">
    <property type="entry name" value="OSJNBA0084A10.13 PROTEIN-RELATED"/>
    <property type="match status" value="1"/>
</dbReference>
<evidence type="ECO:0000256" key="3">
    <source>
        <dbReference type="PROSITE-ProRule" id="PRU01191"/>
    </source>
</evidence>
<evidence type="ECO:0000313" key="5">
    <source>
        <dbReference type="EMBL" id="GAA0140529.1"/>
    </source>
</evidence>
<proteinExistence type="inferred from homology"/>
<evidence type="ECO:0000256" key="4">
    <source>
        <dbReference type="SAM" id="MobiDB-lite"/>
    </source>
</evidence>
<accession>A0AAV3NME9</accession>
<comment type="caution">
    <text evidence="5">The sequence shown here is derived from an EMBL/GenBank/DDBJ whole genome shotgun (WGS) entry which is preliminary data.</text>
</comment>
<protein>
    <submittedName>
        <fullName evidence="5">Uncharacterized protein</fullName>
    </submittedName>
</protein>
<keyword evidence="2" id="KW-0804">Transcription</keyword>
<feature type="region of interest" description="VHIID" evidence="3">
    <location>
        <begin position="431"/>
        <end position="496"/>
    </location>
</feature>
<evidence type="ECO:0000313" key="6">
    <source>
        <dbReference type="Proteomes" id="UP001454036"/>
    </source>
</evidence>
<feature type="region of interest" description="SAW" evidence="3">
    <location>
        <begin position="651"/>
        <end position="726"/>
    </location>
</feature>
<feature type="short sequence motif" description="VHIID" evidence="3">
    <location>
        <begin position="462"/>
        <end position="466"/>
    </location>
</feature>
<dbReference type="PROSITE" id="PS50985">
    <property type="entry name" value="GRAS"/>
    <property type="match status" value="1"/>
</dbReference>
<feature type="region of interest" description="Disordered" evidence="4">
    <location>
        <begin position="145"/>
        <end position="197"/>
    </location>
</feature>
<feature type="compositionally biased region" description="Low complexity" evidence="4">
    <location>
        <begin position="183"/>
        <end position="197"/>
    </location>
</feature>
<gene>
    <name evidence="5" type="ORF">LIER_01856</name>
</gene>
<feature type="region of interest" description="Leucine repeat I (LRI)" evidence="3">
    <location>
        <begin position="352"/>
        <end position="412"/>
    </location>
</feature>
<organism evidence="5 6">
    <name type="scientific">Lithospermum erythrorhizon</name>
    <name type="common">Purple gromwell</name>
    <name type="synonym">Lithospermum officinale var. erythrorhizon</name>
    <dbReference type="NCBI Taxonomy" id="34254"/>
    <lineage>
        <taxon>Eukaryota</taxon>
        <taxon>Viridiplantae</taxon>
        <taxon>Streptophyta</taxon>
        <taxon>Embryophyta</taxon>
        <taxon>Tracheophyta</taxon>
        <taxon>Spermatophyta</taxon>
        <taxon>Magnoliopsida</taxon>
        <taxon>eudicotyledons</taxon>
        <taxon>Gunneridae</taxon>
        <taxon>Pentapetalae</taxon>
        <taxon>asterids</taxon>
        <taxon>lamiids</taxon>
        <taxon>Boraginales</taxon>
        <taxon>Boraginaceae</taxon>
        <taxon>Boraginoideae</taxon>
        <taxon>Lithospermeae</taxon>
        <taxon>Lithospermum</taxon>
    </lineage>
</organism>
<dbReference type="InterPro" id="IPR005202">
    <property type="entry name" value="TF_GRAS"/>
</dbReference>
<dbReference type="Pfam" id="PF03514">
    <property type="entry name" value="GRAS"/>
    <property type="match status" value="1"/>
</dbReference>
<feature type="compositionally biased region" description="Polar residues" evidence="4">
    <location>
        <begin position="164"/>
        <end position="181"/>
    </location>
</feature>
<name>A0AAV3NME9_LITER</name>
<evidence type="ECO:0000256" key="2">
    <source>
        <dbReference type="ARBA" id="ARBA00023163"/>
    </source>
</evidence>
<feature type="region of interest" description="Leucine repeat II (LRII)" evidence="3">
    <location>
        <begin position="512"/>
        <end position="544"/>
    </location>
</feature>
<reference evidence="5 6" key="1">
    <citation type="submission" date="2024-01" db="EMBL/GenBank/DDBJ databases">
        <title>The complete chloroplast genome sequence of Lithospermum erythrorhizon: insights into the phylogenetic relationship among Boraginaceae species and the maternal lineages of purple gromwells.</title>
        <authorList>
            <person name="Okada T."/>
            <person name="Watanabe K."/>
        </authorList>
    </citation>
    <scope>NUCLEOTIDE SEQUENCE [LARGE SCALE GENOMIC DNA]</scope>
</reference>
<dbReference type="EMBL" id="BAABME010000191">
    <property type="protein sequence ID" value="GAA0140529.1"/>
    <property type="molecule type" value="Genomic_DNA"/>
</dbReference>
<feature type="region of interest" description="Disordered" evidence="4">
    <location>
        <begin position="320"/>
        <end position="344"/>
    </location>
</feature>
<keyword evidence="1" id="KW-0805">Transcription regulation</keyword>
<dbReference type="AlphaFoldDB" id="A0AAV3NME9"/>
<evidence type="ECO:0000256" key="1">
    <source>
        <dbReference type="ARBA" id="ARBA00023015"/>
    </source>
</evidence>
<sequence>MDSHSNNLPDYYNGFRFNNETPLIVSHQSSLNGSASYFEKSSFDQGFMNNPYASNLEKSSLNMNKYGSQGIGSSNDHEPTDPMIKYINQALLEDSTEERSSVLYDPLTLQAAEKPFYDAIGKKYQSSPFKNQMYVDINAERSFGRRTENNMSGNSKNKVPVRQSYRSNDTVRSPVTSSKALVNSRSSSRNDRNMQNNPFQTSSLISCIFSDSDSILLFQKGMEEAMKFLPTNNQLITNSYKYTLPPKPDVVPLSVGFDFELSAKDPLPISSRGRKHTLNCQDNPLEEPRSRKKSAVYETEDELSELFDKVLLYDVKAGSTSSRGHVRSPDGIDETSQKNTWSKKRVDKNDDVDLRALLTSCVRAIPSNDRTTAYKKLEQIKKHASRTGNACQRMANAFGIAIEARLAGNGPEIYAALASKKPSALQKLKAHEAQCTGCPFRTLGIFFANEMILQVAAKASTLHIVDFGISYGFHWPKLIQELSSRQGGPPKLRITGIELPQAGFRPTALVEETGQRLAKYCERFNVPFEYHVIATKSWESITIEDLKLSRNEVLAVTCMFRFRYLLDETVVADSPRDRVLKLIKDMKPDIFVHSIINGGHHVPLFVNRFREAFFFYSALYDCIDANMSRDHPLRLYFEEDVYGSEMVNVISCEGTDRVERPETYKSWQTRHIRAGLKLLPLNPDLVNKLKEKTADGYHKDYEFHEDGNWVLQGWKGRILYGTSCWVVK</sequence>
<comment type="caution">
    <text evidence="3">Lacks conserved residue(s) required for the propagation of feature annotation.</text>
</comment>
<comment type="similarity">
    <text evidence="3">Belongs to the GRAS family.</text>
</comment>
<feature type="region of interest" description="Disordered" evidence="4">
    <location>
        <begin position="268"/>
        <end position="294"/>
    </location>
</feature>